<dbReference type="InParanoid" id="A0A1Y2DLB7"/>
<dbReference type="Pfam" id="PF00293">
    <property type="entry name" value="NUDIX"/>
    <property type="match status" value="1"/>
</dbReference>
<dbReference type="SUPFAM" id="SSF55811">
    <property type="entry name" value="Nudix"/>
    <property type="match status" value="1"/>
</dbReference>
<keyword evidence="3" id="KW-1185">Reference proteome</keyword>
<reference evidence="2 3" key="1">
    <citation type="submission" date="2016-07" db="EMBL/GenBank/DDBJ databases">
        <title>Pervasive Adenine N6-methylation of Active Genes in Fungi.</title>
        <authorList>
            <consortium name="DOE Joint Genome Institute"/>
            <person name="Mondo S.J."/>
            <person name="Dannebaum R.O."/>
            <person name="Kuo R.C."/>
            <person name="Labutti K."/>
            <person name="Haridas S."/>
            <person name="Kuo A."/>
            <person name="Salamov A."/>
            <person name="Ahrendt S.R."/>
            <person name="Lipzen A."/>
            <person name="Sullivan W."/>
            <person name="Andreopoulos W.B."/>
            <person name="Clum A."/>
            <person name="Lindquist E."/>
            <person name="Daum C."/>
            <person name="Ramamoorthy G.K."/>
            <person name="Gryganskyi A."/>
            <person name="Culley D."/>
            <person name="Magnuson J.K."/>
            <person name="James T.Y."/>
            <person name="O'Malley M.A."/>
            <person name="Stajich J.E."/>
            <person name="Spatafora J.W."/>
            <person name="Visel A."/>
            <person name="Grigoriev I.V."/>
        </authorList>
    </citation>
    <scope>NUCLEOTIDE SEQUENCE [LARGE SCALE GENOMIC DNA]</scope>
    <source>
        <strain evidence="2 3">CBS 129021</strain>
    </source>
</reference>
<dbReference type="Proteomes" id="UP000193689">
    <property type="component" value="Unassembled WGS sequence"/>
</dbReference>
<feature type="domain" description="Nudix hydrolase" evidence="1">
    <location>
        <begin position="32"/>
        <end position="182"/>
    </location>
</feature>
<dbReference type="InterPro" id="IPR015797">
    <property type="entry name" value="NUDIX_hydrolase-like_dom_sf"/>
</dbReference>
<organism evidence="2 3">
    <name type="scientific">Pseudomassariella vexata</name>
    <dbReference type="NCBI Taxonomy" id="1141098"/>
    <lineage>
        <taxon>Eukaryota</taxon>
        <taxon>Fungi</taxon>
        <taxon>Dikarya</taxon>
        <taxon>Ascomycota</taxon>
        <taxon>Pezizomycotina</taxon>
        <taxon>Sordariomycetes</taxon>
        <taxon>Xylariomycetidae</taxon>
        <taxon>Amphisphaeriales</taxon>
        <taxon>Pseudomassariaceae</taxon>
        <taxon>Pseudomassariella</taxon>
    </lineage>
</organism>
<dbReference type="GO" id="GO:0016787">
    <property type="term" value="F:hydrolase activity"/>
    <property type="evidence" value="ECO:0007669"/>
    <property type="project" value="UniProtKB-KW"/>
</dbReference>
<protein>
    <submittedName>
        <fullName evidence="2">NUDIX hydrolase domain-like protein</fullName>
    </submittedName>
</protein>
<dbReference type="PANTHER" id="PTHR43736:SF1">
    <property type="entry name" value="DIHYDRONEOPTERIN TRIPHOSPHATE DIPHOSPHATASE"/>
    <property type="match status" value="1"/>
</dbReference>
<comment type="caution">
    <text evidence="2">The sequence shown here is derived from an EMBL/GenBank/DDBJ whole genome shotgun (WGS) entry which is preliminary data.</text>
</comment>
<gene>
    <name evidence="2" type="ORF">BCR38DRAFT_443770</name>
</gene>
<dbReference type="EMBL" id="MCFJ01000012">
    <property type="protein sequence ID" value="ORY60053.1"/>
    <property type="molecule type" value="Genomic_DNA"/>
</dbReference>
<name>A0A1Y2DLB7_9PEZI</name>
<proteinExistence type="predicted"/>
<sequence>MTDLPNQITIPASLATYQISPTAYITQHEDKITHLVAGAIVFHNSRILLIQRSRQEIYEPLKWEVPGGSCEPTDETIIASAVRELWEEAGLIATAMIDVVEDGHDWVDEWGGWRKITFVFEVEKTRGVAKGGLEEVEEAPEVKLDPTEHGDFTWVTEEEVKEGRKGWRVFSWISEEQKQTILDAFELLREGRRVMKAS</sequence>
<dbReference type="PROSITE" id="PS51462">
    <property type="entry name" value="NUDIX"/>
    <property type="match status" value="1"/>
</dbReference>
<evidence type="ECO:0000313" key="3">
    <source>
        <dbReference type="Proteomes" id="UP000193689"/>
    </source>
</evidence>
<dbReference type="OrthoDB" id="276276at2759"/>
<dbReference type="AlphaFoldDB" id="A0A1Y2DLB7"/>
<keyword evidence="2" id="KW-0378">Hydrolase</keyword>
<dbReference type="RefSeq" id="XP_040712487.1">
    <property type="nucleotide sequence ID" value="XM_040860901.1"/>
</dbReference>
<evidence type="ECO:0000313" key="2">
    <source>
        <dbReference type="EMBL" id="ORY60053.1"/>
    </source>
</evidence>
<dbReference type="InterPro" id="IPR000086">
    <property type="entry name" value="NUDIX_hydrolase_dom"/>
</dbReference>
<evidence type="ECO:0000259" key="1">
    <source>
        <dbReference type="PROSITE" id="PS51462"/>
    </source>
</evidence>
<dbReference type="PANTHER" id="PTHR43736">
    <property type="entry name" value="ADP-RIBOSE PYROPHOSPHATASE"/>
    <property type="match status" value="1"/>
</dbReference>
<dbReference type="CDD" id="cd02883">
    <property type="entry name" value="NUDIX_Hydrolase"/>
    <property type="match status" value="1"/>
</dbReference>
<dbReference type="Gene3D" id="3.90.79.10">
    <property type="entry name" value="Nucleoside Triphosphate Pyrophosphohydrolase"/>
    <property type="match status" value="1"/>
</dbReference>
<dbReference type="GeneID" id="63777113"/>
<accession>A0A1Y2DLB7</accession>